<gene>
    <name evidence="1" type="ORF">K432DRAFT_443685</name>
</gene>
<dbReference type="OrthoDB" id="1022638at2759"/>
<name>A0A8E2E9D5_9PEZI</name>
<dbReference type="Gene3D" id="3.30.710.10">
    <property type="entry name" value="Potassium Channel Kv1.1, Chain A"/>
    <property type="match status" value="1"/>
</dbReference>
<dbReference type="InterPro" id="IPR011333">
    <property type="entry name" value="SKP1/BTB/POZ_sf"/>
</dbReference>
<evidence type="ECO:0000313" key="2">
    <source>
        <dbReference type="Proteomes" id="UP000250266"/>
    </source>
</evidence>
<protein>
    <recommendedName>
        <fullName evidence="3">BTB domain-containing protein</fullName>
    </recommendedName>
</protein>
<evidence type="ECO:0008006" key="3">
    <source>
        <dbReference type="Google" id="ProtNLM"/>
    </source>
</evidence>
<keyword evidence="2" id="KW-1185">Reference proteome</keyword>
<dbReference type="EMBL" id="KV744991">
    <property type="protein sequence ID" value="OCK79722.1"/>
    <property type="molecule type" value="Genomic_DNA"/>
</dbReference>
<organism evidence="1 2">
    <name type="scientific">Lepidopterella palustris CBS 459.81</name>
    <dbReference type="NCBI Taxonomy" id="1314670"/>
    <lineage>
        <taxon>Eukaryota</taxon>
        <taxon>Fungi</taxon>
        <taxon>Dikarya</taxon>
        <taxon>Ascomycota</taxon>
        <taxon>Pezizomycotina</taxon>
        <taxon>Dothideomycetes</taxon>
        <taxon>Pleosporomycetidae</taxon>
        <taxon>Mytilinidiales</taxon>
        <taxon>Argynnaceae</taxon>
        <taxon>Lepidopterella</taxon>
    </lineage>
</organism>
<evidence type="ECO:0000313" key="1">
    <source>
        <dbReference type="EMBL" id="OCK79722.1"/>
    </source>
</evidence>
<proteinExistence type="predicted"/>
<dbReference type="Proteomes" id="UP000250266">
    <property type="component" value="Unassembled WGS sequence"/>
</dbReference>
<sequence>MANPLPASLSLEAVPLLVRPDFPYTGMCGHCGLTGRTIAIRVGSESEIFDTKYDTHEGLACANSAFFGKALSGSWMESVDHRYIELADDDPKVFRLYLHANMLWMYPTESRRQVSPLRQTSRRIRIRGRGCRIPDSKNVMIAAMIEAHRRPIHEVVQSIHNNTPGPCAARRFCVNAYAHYKTPDMAHAVQAYSISSGIHLGSRDRANQHVLKTGTDESSFKWKQRFYHEHGGDTGCLPRKKSWDVDGAIMRHALFDWIGLDFRNASIGGFF</sequence>
<dbReference type="AlphaFoldDB" id="A0A8E2E9D5"/>
<accession>A0A8E2E9D5</accession>
<reference evidence="1 2" key="1">
    <citation type="journal article" date="2016" name="Nat. Commun.">
        <title>Ectomycorrhizal ecology is imprinted in the genome of the dominant symbiotic fungus Cenococcum geophilum.</title>
        <authorList>
            <consortium name="DOE Joint Genome Institute"/>
            <person name="Peter M."/>
            <person name="Kohler A."/>
            <person name="Ohm R.A."/>
            <person name="Kuo A."/>
            <person name="Krutzmann J."/>
            <person name="Morin E."/>
            <person name="Arend M."/>
            <person name="Barry K.W."/>
            <person name="Binder M."/>
            <person name="Choi C."/>
            <person name="Clum A."/>
            <person name="Copeland A."/>
            <person name="Grisel N."/>
            <person name="Haridas S."/>
            <person name="Kipfer T."/>
            <person name="LaButti K."/>
            <person name="Lindquist E."/>
            <person name="Lipzen A."/>
            <person name="Maire R."/>
            <person name="Meier B."/>
            <person name="Mihaltcheva S."/>
            <person name="Molinier V."/>
            <person name="Murat C."/>
            <person name="Poggeler S."/>
            <person name="Quandt C.A."/>
            <person name="Sperisen C."/>
            <person name="Tritt A."/>
            <person name="Tisserant E."/>
            <person name="Crous P.W."/>
            <person name="Henrissat B."/>
            <person name="Nehls U."/>
            <person name="Egli S."/>
            <person name="Spatafora J.W."/>
            <person name="Grigoriev I.V."/>
            <person name="Martin F.M."/>
        </authorList>
    </citation>
    <scope>NUCLEOTIDE SEQUENCE [LARGE SCALE GENOMIC DNA]</scope>
    <source>
        <strain evidence="1 2">CBS 459.81</strain>
    </source>
</reference>